<sequence length="217" mass="24413">MTPSTSMDPTEDNYCKAQSKDGSRCQCELYLPPQDSTPPLQCQECTHGPSKHPKAPTSTWSQRSAMPAASDAGLSDVQKVRDIAQRDVTARRSSQPVPRKPSNKKDIDEIKVGQWILLVNRLDQAGRLKAARLSFSREWGHEEVDTYLRAIFPTPFGYIDNHTKGKSINAAWVLIEKENRRIAIVPKDRPSGQDLYRYRGPEKCSVANARIMIGMFL</sequence>
<proteinExistence type="predicted"/>
<protein>
    <submittedName>
        <fullName evidence="2">Uncharacterized protein</fullName>
    </submittedName>
</protein>
<evidence type="ECO:0000313" key="2">
    <source>
        <dbReference type="EMBL" id="EGN92315.1"/>
    </source>
</evidence>
<dbReference type="InParanoid" id="F8QHD2"/>
<evidence type="ECO:0000313" key="3">
    <source>
        <dbReference type="Proteomes" id="UP000008063"/>
    </source>
</evidence>
<keyword evidence="3" id="KW-1185">Reference proteome</keyword>
<reference evidence="3" key="1">
    <citation type="journal article" date="2011" name="Science">
        <title>The plant cell wall-decomposing machinery underlies the functional diversity of forest fungi.</title>
        <authorList>
            <person name="Eastwood D.C."/>
            <person name="Floudas D."/>
            <person name="Binder M."/>
            <person name="Majcherczyk A."/>
            <person name="Schneider P."/>
            <person name="Aerts A."/>
            <person name="Asiegbu F.O."/>
            <person name="Baker S.E."/>
            <person name="Barry K."/>
            <person name="Bendiksby M."/>
            <person name="Blumentritt M."/>
            <person name="Coutinho P.M."/>
            <person name="Cullen D."/>
            <person name="de Vries R.P."/>
            <person name="Gathman A."/>
            <person name="Goodell B."/>
            <person name="Henrissat B."/>
            <person name="Ihrmark K."/>
            <person name="Kauserud H."/>
            <person name="Kohler A."/>
            <person name="LaButti K."/>
            <person name="Lapidus A."/>
            <person name="Lavin J.L."/>
            <person name="Lee Y.-H."/>
            <person name="Lindquist E."/>
            <person name="Lilly W."/>
            <person name="Lucas S."/>
            <person name="Morin E."/>
            <person name="Murat C."/>
            <person name="Oguiza J.A."/>
            <person name="Park J."/>
            <person name="Pisabarro A.G."/>
            <person name="Riley R."/>
            <person name="Rosling A."/>
            <person name="Salamov A."/>
            <person name="Schmidt O."/>
            <person name="Schmutz J."/>
            <person name="Skrede I."/>
            <person name="Stenlid J."/>
            <person name="Wiebenga A."/>
            <person name="Xie X."/>
            <person name="Kuees U."/>
            <person name="Hibbett D.S."/>
            <person name="Hoffmeister D."/>
            <person name="Hoegberg N."/>
            <person name="Martin F."/>
            <person name="Grigoriev I.V."/>
            <person name="Watkinson S.C."/>
        </authorList>
    </citation>
    <scope>NUCLEOTIDE SEQUENCE [LARGE SCALE GENOMIC DNA]</scope>
    <source>
        <strain evidence="3">strain S7.3</strain>
    </source>
</reference>
<dbReference type="HOGENOM" id="CLU_1272937_0_0_1"/>
<gene>
    <name evidence="2" type="ORF">SERLA73DRAFT_79726</name>
</gene>
<feature type="region of interest" description="Disordered" evidence="1">
    <location>
        <begin position="1"/>
        <end position="22"/>
    </location>
</feature>
<dbReference type="EMBL" id="GL945508">
    <property type="protein sequence ID" value="EGN92315.1"/>
    <property type="molecule type" value="Genomic_DNA"/>
</dbReference>
<dbReference type="AlphaFoldDB" id="F8QHD2"/>
<evidence type="ECO:0000256" key="1">
    <source>
        <dbReference type="SAM" id="MobiDB-lite"/>
    </source>
</evidence>
<name>F8QHD2_SERL3</name>
<accession>F8QHD2</accession>
<feature type="region of interest" description="Disordered" evidence="1">
    <location>
        <begin position="34"/>
        <end position="76"/>
    </location>
</feature>
<dbReference type="OrthoDB" id="2691803at2759"/>
<dbReference type="Proteomes" id="UP000008063">
    <property type="component" value="Unassembled WGS sequence"/>
</dbReference>
<organism evidence="3">
    <name type="scientific">Serpula lacrymans var. lacrymans (strain S7.3)</name>
    <name type="common">Dry rot fungus</name>
    <dbReference type="NCBI Taxonomy" id="936435"/>
    <lineage>
        <taxon>Eukaryota</taxon>
        <taxon>Fungi</taxon>
        <taxon>Dikarya</taxon>
        <taxon>Basidiomycota</taxon>
        <taxon>Agaricomycotina</taxon>
        <taxon>Agaricomycetes</taxon>
        <taxon>Agaricomycetidae</taxon>
        <taxon>Boletales</taxon>
        <taxon>Coniophorineae</taxon>
        <taxon>Serpulaceae</taxon>
        <taxon>Serpula</taxon>
    </lineage>
</organism>
<feature type="region of interest" description="Disordered" evidence="1">
    <location>
        <begin position="86"/>
        <end position="105"/>
    </location>
</feature>